<organism evidence="3 4">
    <name type="scientific">Mycolicibacterium chlorophenolicum</name>
    <dbReference type="NCBI Taxonomy" id="37916"/>
    <lineage>
        <taxon>Bacteria</taxon>
        <taxon>Bacillati</taxon>
        <taxon>Actinomycetota</taxon>
        <taxon>Actinomycetes</taxon>
        <taxon>Mycobacteriales</taxon>
        <taxon>Mycobacteriaceae</taxon>
        <taxon>Mycolicibacterium</taxon>
    </lineage>
</organism>
<evidence type="ECO:0000313" key="4">
    <source>
        <dbReference type="Proteomes" id="UP000036513"/>
    </source>
</evidence>
<keyword evidence="4" id="KW-1185">Reference proteome</keyword>
<dbReference type="STRING" id="37916.MCHLDSM_07313"/>
<dbReference type="GO" id="GO:0004497">
    <property type="term" value="F:monooxygenase activity"/>
    <property type="evidence" value="ECO:0007669"/>
    <property type="project" value="UniProtKB-KW"/>
</dbReference>
<dbReference type="SUPFAM" id="SSF56645">
    <property type="entry name" value="Acyl-CoA dehydrogenase NM domain-like"/>
    <property type="match status" value="1"/>
</dbReference>
<evidence type="ECO:0000259" key="2">
    <source>
        <dbReference type="Pfam" id="PF11794"/>
    </source>
</evidence>
<feature type="region of interest" description="Disordered" evidence="1">
    <location>
        <begin position="55"/>
        <end position="92"/>
    </location>
</feature>
<proteinExistence type="predicted"/>
<evidence type="ECO:0000256" key="1">
    <source>
        <dbReference type="SAM" id="MobiDB-lite"/>
    </source>
</evidence>
<dbReference type="EMBL" id="JYNL01000071">
    <property type="protein sequence ID" value="KMO66969.1"/>
    <property type="molecule type" value="Genomic_DNA"/>
</dbReference>
<sequence>MRTGAEFIASLDDGRRVWVGDELIEDLASHPKTKGYVEAIAKFYDLHHDPEFQDRTTFVTSPATRRPRATSRRSRSSTTCTTTRNFKTAPPS</sequence>
<keyword evidence="3" id="KW-0503">Monooxygenase</keyword>
<accession>A0A0J6V9S4</accession>
<dbReference type="PATRIC" id="fig|37916.4.peg.7339"/>
<dbReference type="AlphaFoldDB" id="A0A0J6V9S4"/>
<feature type="domain" description="HpaB/PvcC/4-BUDH N-terminal" evidence="2">
    <location>
        <begin position="3"/>
        <end position="66"/>
    </location>
</feature>
<reference evidence="3 4" key="1">
    <citation type="journal article" date="2015" name="Genome Biol. Evol.">
        <title>Characterization of Three Mycobacterium spp. with Potential Use in Bioremediation by Genome Sequencing and Comparative Genomics.</title>
        <authorList>
            <person name="Das S."/>
            <person name="Pettersson B.M."/>
            <person name="Behra P.R."/>
            <person name="Ramesh M."/>
            <person name="Dasgupta S."/>
            <person name="Bhattacharya A."/>
            <person name="Kirsebom L.A."/>
        </authorList>
    </citation>
    <scope>NUCLEOTIDE SEQUENCE [LARGE SCALE GENOMIC DNA]</scope>
    <source>
        <strain evidence="3 4">DSM 43826</strain>
    </source>
</reference>
<dbReference type="InterPro" id="IPR024674">
    <property type="entry name" value="HpaB/PvcC/4-BUDH_N"/>
</dbReference>
<dbReference type="Gene3D" id="1.10.3140.10">
    <property type="entry name" value="4-hydroxybutyryl-coa dehydratase, domain 1"/>
    <property type="match status" value="1"/>
</dbReference>
<comment type="caution">
    <text evidence="3">The sequence shown here is derived from an EMBL/GenBank/DDBJ whole genome shotgun (WGS) entry which is preliminary data.</text>
</comment>
<dbReference type="Proteomes" id="UP000036513">
    <property type="component" value="Unassembled WGS sequence"/>
</dbReference>
<dbReference type="SMR" id="A0A0J6V9S4"/>
<protein>
    <submittedName>
        <fullName evidence="3">FADH(2)-dependent monooxygenase TftD</fullName>
        <ecNumber evidence="3">1.14.14.-</ecNumber>
    </submittedName>
</protein>
<dbReference type="Pfam" id="PF11794">
    <property type="entry name" value="HpaB_N"/>
    <property type="match status" value="1"/>
</dbReference>
<feature type="compositionally biased region" description="Basic residues" evidence="1">
    <location>
        <begin position="65"/>
        <end position="75"/>
    </location>
</feature>
<evidence type="ECO:0000313" key="3">
    <source>
        <dbReference type="EMBL" id="KMO66969.1"/>
    </source>
</evidence>
<name>A0A0J6V9S4_9MYCO</name>
<dbReference type="GO" id="GO:0016627">
    <property type="term" value="F:oxidoreductase activity, acting on the CH-CH group of donors"/>
    <property type="evidence" value="ECO:0007669"/>
    <property type="project" value="InterPro"/>
</dbReference>
<gene>
    <name evidence="3" type="primary">tftD_3</name>
    <name evidence="3" type="ORF">MCHLDSM_07313</name>
</gene>
<keyword evidence="3" id="KW-0560">Oxidoreductase</keyword>
<dbReference type="InterPro" id="IPR009100">
    <property type="entry name" value="AcylCoA_DH/oxidase_NM_dom_sf"/>
</dbReference>
<dbReference type="EC" id="1.14.14.-" evidence="3"/>